<reference evidence="1 2" key="1">
    <citation type="submission" date="2019-07" db="EMBL/GenBank/DDBJ databases">
        <title>Qingshengfaniella alkalisoli gen. nov., sp. nov., isolated from saline soil.</title>
        <authorList>
            <person name="Xu L."/>
            <person name="Huang X.-X."/>
            <person name="Sun J.-Q."/>
        </authorList>
    </citation>
    <scope>NUCLEOTIDE SEQUENCE [LARGE SCALE GENOMIC DNA]</scope>
    <source>
        <strain evidence="1 2">DSM 27279</strain>
    </source>
</reference>
<dbReference type="Proteomes" id="UP000318405">
    <property type="component" value="Unassembled WGS sequence"/>
</dbReference>
<keyword evidence="2" id="KW-1185">Reference proteome</keyword>
<comment type="caution">
    <text evidence="1">The sequence shown here is derived from an EMBL/GenBank/DDBJ whole genome shotgun (WGS) entry which is preliminary data.</text>
</comment>
<gene>
    <name evidence="1" type="ORF">FOZ76_14890</name>
</gene>
<accession>A0A556AIJ1</accession>
<name>A0A556AIJ1_9BURK</name>
<proteinExistence type="predicted"/>
<evidence type="ECO:0000313" key="2">
    <source>
        <dbReference type="Proteomes" id="UP000318405"/>
    </source>
</evidence>
<evidence type="ECO:0000313" key="1">
    <source>
        <dbReference type="EMBL" id="TSH92699.1"/>
    </source>
</evidence>
<protein>
    <submittedName>
        <fullName evidence="1">Uncharacterized protein</fullName>
    </submittedName>
</protein>
<dbReference type="RefSeq" id="WP_143949065.1">
    <property type="nucleotide sequence ID" value="NZ_BAABMB010000001.1"/>
</dbReference>
<organism evidence="1 2">
    <name type="scientific">Verticiella sediminum</name>
    <dbReference type="NCBI Taxonomy" id="1247510"/>
    <lineage>
        <taxon>Bacteria</taxon>
        <taxon>Pseudomonadati</taxon>
        <taxon>Pseudomonadota</taxon>
        <taxon>Betaproteobacteria</taxon>
        <taxon>Burkholderiales</taxon>
        <taxon>Alcaligenaceae</taxon>
        <taxon>Verticiella</taxon>
    </lineage>
</organism>
<dbReference type="AlphaFoldDB" id="A0A556AIJ1"/>
<sequence>MDKFIPEQQQLREIIGEMEAAATQPELAPGALEGWQATFQEVAARLAGSPDVSESSDTKALQHLLDRALDLLGERVRGRQPQT</sequence>
<dbReference type="EMBL" id="VLTJ01000029">
    <property type="protein sequence ID" value="TSH92699.1"/>
    <property type="molecule type" value="Genomic_DNA"/>
</dbReference>